<protein>
    <submittedName>
        <fullName evidence="1">Uncharacterized protein</fullName>
    </submittedName>
</protein>
<dbReference type="Proteomes" id="UP001501337">
    <property type="component" value="Unassembled WGS sequence"/>
</dbReference>
<evidence type="ECO:0000313" key="2">
    <source>
        <dbReference type="Proteomes" id="UP001501337"/>
    </source>
</evidence>
<evidence type="ECO:0000313" key="1">
    <source>
        <dbReference type="EMBL" id="GAA3950123.1"/>
    </source>
</evidence>
<reference evidence="2" key="1">
    <citation type="journal article" date="2019" name="Int. J. Syst. Evol. Microbiol.">
        <title>The Global Catalogue of Microorganisms (GCM) 10K type strain sequencing project: providing services to taxonomists for standard genome sequencing and annotation.</title>
        <authorList>
            <consortium name="The Broad Institute Genomics Platform"/>
            <consortium name="The Broad Institute Genome Sequencing Center for Infectious Disease"/>
            <person name="Wu L."/>
            <person name="Ma J."/>
        </authorList>
    </citation>
    <scope>NUCLEOTIDE SEQUENCE [LARGE SCALE GENOMIC DNA]</scope>
    <source>
        <strain evidence="2">JCM 17555</strain>
    </source>
</reference>
<comment type="caution">
    <text evidence="1">The sequence shown here is derived from an EMBL/GenBank/DDBJ whole genome shotgun (WGS) entry which is preliminary data.</text>
</comment>
<accession>A0ABP7NM30</accession>
<gene>
    <name evidence="1" type="ORF">GCM10022278_06520</name>
</gene>
<name>A0ABP7NM30_9GAMM</name>
<organism evidence="1 2">
    <name type="scientific">Allohahella marinimesophila</name>
    <dbReference type="NCBI Taxonomy" id="1054972"/>
    <lineage>
        <taxon>Bacteria</taxon>
        <taxon>Pseudomonadati</taxon>
        <taxon>Pseudomonadota</taxon>
        <taxon>Gammaproteobacteria</taxon>
        <taxon>Oceanospirillales</taxon>
        <taxon>Hahellaceae</taxon>
        <taxon>Allohahella</taxon>
    </lineage>
</organism>
<sequence length="97" mass="10867">METGVPAQATSTQQLNSRRQNSQFYKAIFATAFLGLLAMFGNENEATSPEVLMVDTSEADYNQAELRETSEWLSVEKFNPDFALEPVRILTSTFRAP</sequence>
<keyword evidence="2" id="KW-1185">Reference proteome</keyword>
<proteinExistence type="predicted"/>
<dbReference type="EMBL" id="BAABBO010000001">
    <property type="protein sequence ID" value="GAA3950123.1"/>
    <property type="molecule type" value="Genomic_DNA"/>
</dbReference>